<dbReference type="PANTHER" id="PTHR24320:SF148">
    <property type="entry name" value="NAD(P)-BINDING ROSSMANN-FOLD SUPERFAMILY PROTEIN"/>
    <property type="match status" value="1"/>
</dbReference>
<dbReference type="GO" id="GO:0016491">
    <property type="term" value="F:oxidoreductase activity"/>
    <property type="evidence" value="ECO:0007669"/>
    <property type="project" value="UniProtKB-KW"/>
</dbReference>
<evidence type="ECO:0000256" key="2">
    <source>
        <dbReference type="ARBA" id="ARBA00023002"/>
    </source>
</evidence>
<dbReference type="Pfam" id="PF00106">
    <property type="entry name" value="adh_short"/>
    <property type="match status" value="1"/>
</dbReference>
<dbReference type="RefSeq" id="WP_135849066.1">
    <property type="nucleotide sequence ID" value="NZ_RHPJ01000002.1"/>
</dbReference>
<dbReference type="PANTHER" id="PTHR24320">
    <property type="entry name" value="RETINOL DEHYDROGENASE"/>
    <property type="match status" value="1"/>
</dbReference>
<dbReference type="InterPro" id="IPR002347">
    <property type="entry name" value="SDR_fam"/>
</dbReference>
<keyword evidence="2" id="KW-0560">Oxidoreductase</keyword>
<dbReference type="AlphaFoldDB" id="A0A4Z1E0W6"/>
<accession>A0A4Z1E0W6</accession>
<name>A0A4Z1E0W6_9MICO</name>
<dbReference type="EMBL" id="RHPJ01000002">
    <property type="protein sequence ID" value="TGO04990.1"/>
    <property type="molecule type" value="Genomic_DNA"/>
</dbReference>
<dbReference type="PRINTS" id="PR00081">
    <property type="entry name" value="GDHRDH"/>
</dbReference>
<evidence type="ECO:0000313" key="4">
    <source>
        <dbReference type="Proteomes" id="UP000297318"/>
    </source>
</evidence>
<comment type="caution">
    <text evidence="3">The sequence shown here is derived from an EMBL/GenBank/DDBJ whole genome shotgun (WGS) entry which is preliminary data.</text>
</comment>
<dbReference type="SUPFAM" id="SSF51735">
    <property type="entry name" value="NAD(P)-binding Rossmann-fold domains"/>
    <property type="match status" value="1"/>
</dbReference>
<protein>
    <submittedName>
        <fullName evidence="3">Putative oxidoreductase/Short-chain dehydrogenase</fullName>
    </submittedName>
</protein>
<dbReference type="OrthoDB" id="4577644at2"/>
<evidence type="ECO:0000313" key="3">
    <source>
        <dbReference type="EMBL" id="TGO04990.1"/>
    </source>
</evidence>
<gene>
    <name evidence="3" type="ORF">SERN_0994</name>
</gene>
<evidence type="ECO:0000256" key="1">
    <source>
        <dbReference type="ARBA" id="ARBA00006484"/>
    </source>
</evidence>
<dbReference type="InterPro" id="IPR036291">
    <property type="entry name" value="NAD(P)-bd_dom_sf"/>
</dbReference>
<dbReference type="Gene3D" id="3.40.50.720">
    <property type="entry name" value="NAD(P)-binding Rossmann-like Domain"/>
    <property type="match status" value="1"/>
</dbReference>
<comment type="similarity">
    <text evidence="1">Belongs to the short-chain dehydrogenases/reductases (SDR) family.</text>
</comment>
<reference evidence="3 4" key="1">
    <citation type="submission" date="2018-11" db="EMBL/GenBank/DDBJ databases">
        <title>Complete genome sequencing of the Actinobacteria Serinibacter sp. K3-2.</title>
        <authorList>
            <person name="Rakitin A.L."/>
            <person name="Beletsky A.V."/>
            <person name="Mardanov A.V."/>
            <person name="Ravin N.V."/>
            <person name="Gromova A.S."/>
            <person name="Filippova S.N."/>
            <person name="Gal'Chenko V.F."/>
        </authorList>
    </citation>
    <scope>NUCLEOTIDE SEQUENCE [LARGE SCALE GENOMIC DNA]</scope>
    <source>
        <strain evidence="3 4">K3-2</strain>
    </source>
</reference>
<keyword evidence="4" id="KW-1185">Reference proteome</keyword>
<proteinExistence type="inferred from homology"/>
<dbReference type="NCBIfam" id="NF004513">
    <property type="entry name" value="PRK05854.1"/>
    <property type="match status" value="1"/>
</dbReference>
<organism evidence="3 4">
    <name type="scientific">Serinibacter arcticus</name>
    <dbReference type="NCBI Taxonomy" id="1655435"/>
    <lineage>
        <taxon>Bacteria</taxon>
        <taxon>Bacillati</taxon>
        <taxon>Actinomycetota</taxon>
        <taxon>Actinomycetes</taxon>
        <taxon>Micrococcales</taxon>
        <taxon>Beutenbergiaceae</taxon>
        <taxon>Serinibacter</taxon>
    </lineage>
</organism>
<sequence length="311" mass="32729">MPRHHDITVPDLTGRRALVTGASDGMGVHIAARLARAGATVVLPVRNATKGRAAADRIAAAVPGARLDVRTLDLSSLGSVQALADDLLREGEPLHVLIGNAGLMTPPARKASADGFELQLATNHLGHAALVGRLLPLLREGRAHVTSQVSIAANRNAVHWDDLSWERSYDPFQAYSSSKIAFGLFAMELQRRSEAGGWGLRSNLSHPGVSPTNLLASQPEIGRTGDSTEVKVIRVLARLGIAGTPQSAALPAVLAATSPDARGGRLYGPRGLGHIGGPPAEQAVYSRLTSEADARRIWDVTRELTGVDLPA</sequence>
<dbReference type="Proteomes" id="UP000297318">
    <property type="component" value="Unassembled WGS sequence"/>
</dbReference>